<dbReference type="Proteomes" id="UP000002117">
    <property type="component" value="Segment"/>
</dbReference>
<proteinExistence type="predicted"/>
<dbReference type="RefSeq" id="YP_164740.1">
    <property type="nucleotide sequence ID" value="NC_006565.1"/>
</dbReference>
<dbReference type="EMBL" id="AY682195">
    <property type="protein sequence ID" value="AAV35925.1"/>
    <property type="molecule type" value="Genomic_DNA"/>
</dbReference>
<dbReference type="Pfam" id="PF23932">
    <property type="entry name" value="SP10_terminator"/>
    <property type="match status" value="1"/>
</dbReference>
<protein>
    <submittedName>
        <fullName evidence="1">Orf105</fullName>
    </submittedName>
</protein>
<accession>Q5ULK9</accession>
<keyword evidence="2" id="KW-1185">Reference proteome</keyword>
<gene>
    <name evidence="1" type="ORF">orf105</name>
</gene>
<sequence length="300" mass="33722">MAINTIDTYVSDKISSILEGFLSSRSTLEDNILSDLPDDIVEPFINTFGYDSNGIAKQEIPVLFTFPSNKEQGTFILVQYEGSQEDGDNSSLGNLQSGIYDYAEGNEIKEKSYVQVDNSGDNPIAFIQMKNDVYSVDNIMEISGSDNLKFKDNKIFVPYMDLYKDYKVPVTVFYTVFRKHRDGGNINHKDVMGYGINLQEVCVVDFVSNNQDTLRCLSNILLAITIYLRQTLEDNSSIYLPNVSTQGNDLIQEINTASNSVTGQQLFYRRLTITYKTTQVLETNAGDRITDVEAEGKLDV</sequence>
<evidence type="ECO:0000313" key="1">
    <source>
        <dbReference type="EMBL" id="AAV35925.1"/>
    </source>
</evidence>
<dbReference type="InterPro" id="IPR056960">
    <property type="entry name" value="SP10_terminator"/>
</dbReference>
<organism evidence="1 2">
    <name type="scientific">Lactobacillus phage LP65</name>
    <dbReference type="NCBI Taxonomy" id="2892344"/>
    <lineage>
        <taxon>Viruses</taxon>
        <taxon>Duplodnaviria</taxon>
        <taxon>Heunggongvirae</taxon>
        <taxon>Uroviricota</taxon>
        <taxon>Caudoviricetes</taxon>
        <taxon>Herelleviridae</taxon>
        <taxon>Salchichonvirus</taxon>
        <taxon>Salchichonvirus LP65</taxon>
    </lineage>
</organism>
<dbReference type="OrthoDB" id="9032at10239"/>
<dbReference type="KEGG" id="vg:3197422"/>
<reference evidence="1 2" key="1">
    <citation type="journal article" date="2004" name="J. Bacteriol.">
        <title>Lactobacillus plantarum bacteriophage LP65: a new member of the SPO1-like genus of the family Myoviridae.</title>
        <authorList>
            <person name="Chibani-Chennoufi S."/>
            <person name="Dillmann M.L."/>
            <person name="Marvin-Guy L."/>
            <person name="Rami-Shojaei S."/>
            <person name="Brussow H."/>
        </authorList>
    </citation>
    <scope>NUCLEOTIDE SEQUENCE</scope>
</reference>
<name>Q5ULK9_9CAUD</name>
<evidence type="ECO:0000313" key="2">
    <source>
        <dbReference type="Proteomes" id="UP000002117"/>
    </source>
</evidence>